<keyword evidence="3" id="KW-1185">Reference proteome</keyword>
<feature type="region of interest" description="Disordered" evidence="1">
    <location>
        <begin position="27"/>
        <end position="62"/>
    </location>
</feature>
<accession>A0A4Z2I9F9</accession>
<comment type="caution">
    <text evidence="2">The sequence shown here is derived from an EMBL/GenBank/DDBJ whole genome shotgun (WGS) entry which is preliminary data.</text>
</comment>
<organism evidence="2 3">
    <name type="scientific">Liparis tanakae</name>
    <name type="common">Tanaka's snailfish</name>
    <dbReference type="NCBI Taxonomy" id="230148"/>
    <lineage>
        <taxon>Eukaryota</taxon>
        <taxon>Metazoa</taxon>
        <taxon>Chordata</taxon>
        <taxon>Craniata</taxon>
        <taxon>Vertebrata</taxon>
        <taxon>Euteleostomi</taxon>
        <taxon>Actinopterygii</taxon>
        <taxon>Neopterygii</taxon>
        <taxon>Teleostei</taxon>
        <taxon>Neoteleostei</taxon>
        <taxon>Acanthomorphata</taxon>
        <taxon>Eupercaria</taxon>
        <taxon>Perciformes</taxon>
        <taxon>Cottioidei</taxon>
        <taxon>Cottales</taxon>
        <taxon>Liparidae</taxon>
        <taxon>Liparis</taxon>
    </lineage>
</organism>
<sequence>MKEKTEIVSLDFQALQGVGRVSFLQGEPSKQAASHELVGSTATNEECSEREKGDALTTRKKY</sequence>
<proteinExistence type="predicted"/>
<name>A0A4Z2I9F9_9TELE</name>
<gene>
    <name evidence="2" type="ORF">EYF80_015203</name>
</gene>
<reference evidence="2 3" key="1">
    <citation type="submission" date="2019-03" db="EMBL/GenBank/DDBJ databases">
        <title>First draft genome of Liparis tanakae, snailfish: a comprehensive survey of snailfish specific genes.</title>
        <authorList>
            <person name="Kim W."/>
            <person name="Song I."/>
            <person name="Jeong J.-H."/>
            <person name="Kim D."/>
            <person name="Kim S."/>
            <person name="Ryu S."/>
            <person name="Song J.Y."/>
            <person name="Lee S.K."/>
        </authorList>
    </citation>
    <scope>NUCLEOTIDE SEQUENCE [LARGE SCALE GENOMIC DNA]</scope>
    <source>
        <tissue evidence="2">Muscle</tissue>
    </source>
</reference>
<evidence type="ECO:0000256" key="1">
    <source>
        <dbReference type="SAM" id="MobiDB-lite"/>
    </source>
</evidence>
<evidence type="ECO:0000313" key="2">
    <source>
        <dbReference type="EMBL" id="TNN74656.1"/>
    </source>
</evidence>
<evidence type="ECO:0000313" key="3">
    <source>
        <dbReference type="Proteomes" id="UP000314294"/>
    </source>
</evidence>
<dbReference type="Proteomes" id="UP000314294">
    <property type="component" value="Unassembled WGS sequence"/>
</dbReference>
<dbReference type="AlphaFoldDB" id="A0A4Z2I9F9"/>
<dbReference type="EMBL" id="SRLO01000112">
    <property type="protein sequence ID" value="TNN74656.1"/>
    <property type="molecule type" value="Genomic_DNA"/>
</dbReference>
<protein>
    <submittedName>
        <fullName evidence="2">Uncharacterized protein</fullName>
    </submittedName>
</protein>